<accession>A0A1Q4H855</accession>
<name>A0A1Q4H855_9MYCO</name>
<evidence type="ECO:0000313" key="3">
    <source>
        <dbReference type="EMBL" id="PEG51370.1"/>
    </source>
</evidence>
<dbReference type="OrthoDB" id="9774262at2"/>
<keyword evidence="2" id="KW-0378">Hydrolase</keyword>
<keyword evidence="2" id="KW-0326">Glycosidase</keyword>
<keyword evidence="2" id="KW-0858">Xylan degradation</keyword>
<dbReference type="SUPFAM" id="SSF51445">
    <property type="entry name" value="(Trans)glycosidases"/>
    <property type="match status" value="1"/>
</dbReference>
<evidence type="ECO:0000313" key="4">
    <source>
        <dbReference type="Proteomes" id="UP000191039"/>
    </source>
</evidence>
<dbReference type="Gene3D" id="3.20.20.80">
    <property type="entry name" value="Glycosidases"/>
    <property type="match status" value="1"/>
</dbReference>
<feature type="signal peptide" evidence="1">
    <location>
        <begin position="1"/>
        <end position="30"/>
    </location>
</feature>
<protein>
    <submittedName>
        <fullName evidence="2">1,4-beta-xylanase</fullName>
    </submittedName>
</protein>
<reference evidence="2 4" key="1">
    <citation type="submission" date="2016-09" db="EMBL/GenBank/DDBJ databases">
        <title>genome sequences of unsequenced Mycobacteria.</title>
        <authorList>
            <person name="Greninger A.L."/>
            <person name="Jerome K.R."/>
            <person name="Mcnair B."/>
            <person name="Wallis C."/>
            <person name="Fang F."/>
        </authorList>
    </citation>
    <scope>NUCLEOTIDE SEQUENCE [LARGE SCALE GENOMIC DNA]</scope>
    <source>
        <strain evidence="2 4">BM1</strain>
    </source>
</reference>
<dbReference type="InterPro" id="IPR017853">
    <property type="entry name" value="GH"/>
</dbReference>
<dbReference type="AlphaFoldDB" id="A0A1Q4H855"/>
<reference evidence="3 5" key="2">
    <citation type="submission" date="2017-10" db="EMBL/GenBank/DDBJ databases">
        <title>The new phylogeny of genus Mycobacterium.</title>
        <authorList>
            <person name="Tortoli E."/>
            <person name="Trovato A."/>
            <person name="Cirillo D.M."/>
        </authorList>
    </citation>
    <scope>NUCLEOTIDE SEQUENCE [LARGE SCALE GENOMIC DNA]</scope>
    <source>
        <strain evidence="3 5">IP141170001</strain>
    </source>
</reference>
<dbReference type="EMBL" id="MIJD01000160">
    <property type="protein sequence ID" value="OPE53412.1"/>
    <property type="molecule type" value="Genomic_DNA"/>
</dbReference>
<evidence type="ECO:0000256" key="1">
    <source>
        <dbReference type="SAM" id="SignalP"/>
    </source>
</evidence>
<dbReference type="Proteomes" id="UP000220340">
    <property type="component" value="Unassembled WGS sequence"/>
</dbReference>
<gene>
    <name evidence="2" type="ORF">BV510_15715</name>
    <name evidence="3" type="ORF">CRI78_27035</name>
</gene>
<keyword evidence="2" id="KW-0624">Polysaccharide degradation</keyword>
<proteinExistence type="predicted"/>
<keyword evidence="2" id="KW-0119">Carbohydrate metabolism</keyword>
<comment type="caution">
    <text evidence="2">The sequence shown here is derived from an EMBL/GenBank/DDBJ whole genome shotgun (WGS) entry which is preliminary data.</text>
</comment>
<dbReference type="Proteomes" id="UP000191039">
    <property type="component" value="Unassembled WGS sequence"/>
</dbReference>
<dbReference type="STRING" id="1801.BRW64_21695"/>
<dbReference type="PROSITE" id="PS51318">
    <property type="entry name" value="TAT"/>
    <property type="match status" value="1"/>
</dbReference>
<organism evidence="2 4">
    <name type="scientific">Mycolicibacterium diernhoferi</name>
    <dbReference type="NCBI Taxonomy" id="1801"/>
    <lineage>
        <taxon>Bacteria</taxon>
        <taxon>Bacillati</taxon>
        <taxon>Actinomycetota</taxon>
        <taxon>Actinomycetes</taxon>
        <taxon>Mycobacteriales</taxon>
        <taxon>Mycobacteriaceae</taxon>
        <taxon>Mycolicibacterium</taxon>
    </lineage>
</organism>
<dbReference type="GO" id="GO:0045493">
    <property type="term" value="P:xylan catabolic process"/>
    <property type="evidence" value="ECO:0007669"/>
    <property type="project" value="UniProtKB-KW"/>
</dbReference>
<dbReference type="InterPro" id="IPR006311">
    <property type="entry name" value="TAT_signal"/>
</dbReference>
<sequence>MNHLRRRTVLKLPLLAPPVAALSQAPRAMAAPPGRWSTDRAHRWFRGQGWLVGANYITSNAINQLEMFQKATFDPQRIDGELRIARSIGMNTVRVFLHDQLWTQDRVGFQRRLGQFVDIAAKYGIKPLLVFFDSCWDPLPRSGPQRAPRPGVHNSGWVQSPGAERLGDRRYRQVLQEYVIRIITQFRNDERVLAWDLWNEPDNPAAVYKEVERADKPALVAELLPQVFRWARSVDPVQPLTTGVWEGEWGDRSKRSEMAGIQLELADVLSFHSYDDPAGFENRINELQPWGRPLMCTEYLARTEGSTIEGVLPVAHRRRVGAYTWGLVAGKTQTFLPWDSWDRPYDKQPPREWFHDLVFPDGRPYRRSEIDTIRKLTESG</sequence>
<feature type="chain" id="PRO_5011898942" evidence="1">
    <location>
        <begin position="31"/>
        <end position="380"/>
    </location>
</feature>
<evidence type="ECO:0000313" key="2">
    <source>
        <dbReference type="EMBL" id="OPE53412.1"/>
    </source>
</evidence>
<dbReference type="EMBL" id="PDCR01000055">
    <property type="protein sequence ID" value="PEG51370.1"/>
    <property type="molecule type" value="Genomic_DNA"/>
</dbReference>
<evidence type="ECO:0000313" key="5">
    <source>
        <dbReference type="Proteomes" id="UP000220340"/>
    </source>
</evidence>
<keyword evidence="5" id="KW-1185">Reference proteome</keyword>
<keyword evidence="1" id="KW-0732">Signal</keyword>
<dbReference type="GO" id="GO:0016798">
    <property type="term" value="F:hydrolase activity, acting on glycosyl bonds"/>
    <property type="evidence" value="ECO:0007669"/>
    <property type="project" value="UniProtKB-KW"/>
</dbReference>